<dbReference type="AlphaFoldDB" id="C0R8S8"/>
<dbReference type="REBASE" id="20334">
    <property type="entry name" value="BvaVSORF47P"/>
</dbReference>
<gene>
    <name evidence="1" type="ORF">BVAVS116_E0047</name>
</gene>
<evidence type="ECO:0000313" key="2">
    <source>
        <dbReference type="Proteomes" id="UP000006163"/>
    </source>
</evidence>
<proteinExistence type="predicted"/>
<name>C0R8S8_BORVA</name>
<dbReference type="Proteomes" id="UP000006163">
    <property type="component" value="Plasmid VS116_lp25"/>
</dbReference>
<protein>
    <submittedName>
        <fullName evidence="1">Uncharacterized protein</fullName>
    </submittedName>
</protein>
<reference evidence="1 2" key="1">
    <citation type="journal article" date="2012" name="J. Bacteriol.">
        <title>Whole-Genome Sequences of Borrelia bissettii, Borrelia valaisiana, and Borrelia spielmanii.</title>
        <authorList>
            <person name="Schutzer S.E."/>
            <person name="Fraser-Liggett C.M."/>
            <person name="Qiu W.G."/>
            <person name="Kraiczy P."/>
            <person name="Mongodin E.F."/>
            <person name="Dunn J.J."/>
            <person name="Luft B.J."/>
            <person name="Casjens S.R."/>
        </authorList>
    </citation>
    <scope>NUCLEOTIDE SEQUENCE [LARGE SCALE GENOMIC DNA]</scope>
    <source>
        <strain evidence="1 2">VS116</strain>
        <plasmid evidence="1">VS116_lp25</plasmid>
    </source>
</reference>
<keyword evidence="1" id="KW-0614">Plasmid</keyword>
<sequence>MMKTKNFEKNTSIAFAQKLTKDVLIKEEEIIQKNLKNILYERPDDSIVFRIAKNIYEKEFKAKGKKISRSILDSIFEESILFILRVFSIAYIEDNDVFKKMLEENKLYRSSLSFRYFFVVKMQKNLKYKNIINIFLPFMKVYYL</sequence>
<keyword evidence="2" id="KW-1185">Reference proteome</keyword>
<geneLocation type="plasmid" evidence="1 2">
    <name>VS116_lp25</name>
</geneLocation>
<dbReference type="EMBL" id="CP001437">
    <property type="protein sequence ID" value="ACN52871.1"/>
    <property type="molecule type" value="Genomic_DNA"/>
</dbReference>
<organism evidence="1 2">
    <name type="scientific">Borreliella valaisiana VS116</name>
    <dbReference type="NCBI Taxonomy" id="445987"/>
    <lineage>
        <taxon>Bacteria</taxon>
        <taxon>Pseudomonadati</taxon>
        <taxon>Spirochaetota</taxon>
        <taxon>Spirochaetia</taxon>
        <taxon>Spirochaetales</taxon>
        <taxon>Borreliaceae</taxon>
        <taxon>Borreliella</taxon>
    </lineage>
</organism>
<evidence type="ECO:0000313" key="1">
    <source>
        <dbReference type="EMBL" id="ACN52871.1"/>
    </source>
</evidence>
<accession>C0R8S8</accession>
<dbReference type="HOGENOM" id="CLU_1792752_0_0_12"/>